<dbReference type="PRINTS" id="PR00507">
    <property type="entry name" value="N12N6MTFRASE"/>
</dbReference>
<evidence type="ECO:0000259" key="6">
    <source>
        <dbReference type="Pfam" id="PF05175"/>
    </source>
</evidence>
<keyword evidence="1 5" id="KW-0489">Methyltransferase</keyword>
<dbReference type="EC" id="2.1.1.297" evidence="5"/>
<evidence type="ECO:0000256" key="5">
    <source>
        <dbReference type="HAMAP-Rule" id="MF_02126"/>
    </source>
</evidence>
<dbReference type="InterPro" id="IPR050320">
    <property type="entry name" value="N5-glutamine_MTase"/>
</dbReference>
<keyword evidence="3 5" id="KW-0949">S-adenosyl-L-methionine</keyword>
<sequence length="269" mass="27973">MRFQAAGIDTARLDARLLVAEALAVEPGRLISHPEIIPDPQQQTAIEGMAARRENREPISHILGRRGFWTLDLRVTADTLDPRPDTETLVAGMLERLVDHAAPLRLLDFGTGSGCILLALLSELPQASGLGIDQSAAALAVAAENAANTGLAARASFQCGNWGQGLSGQFDVIVSNPPYIPDGEIDGLAPEVSRHEPRSALAGGGDGLECYRALAPHIVRLLAPGGVVGVEVGAGQADDVAALFTAAGLSSPRVAPDLSGIGRCVFATR</sequence>
<evidence type="ECO:0000256" key="1">
    <source>
        <dbReference type="ARBA" id="ARBA00022603"/>
    </source>
</evidence>
<dbReference type="GO" id="GO:0032259">
    <property type="term" value="P:methylation"/>
    <property type="evidence" value="ECO:0007669"/>
    <property type="project" value="UniProtKB-KW"/>
</dbReference>
<evidence type="ECO:0000256" key="3">
    <source>
        <dbReference type="ARBA" id="ARBA00022691"/>
    </source>
</evidence>
<dbReference type="Gene3D" id="1.10.8.10">
    <property type="entry name" value="DNA helicase RuvA subunit, C-terminal domain"/>
    <property type="match status" value="1"/>
</dbReference>
<dbReference type="NCBIfam" id="TIGR03534">
    <property type="entry name" value="RF_mod_PrmC"/>
    <property type="match status" value="1"/>
</dbReference>
<feature type="domain" description="Release factor glutamine methyltransferase N-terminal" evidence="7">
    <location>
        <begin position="2"/>
        <end position="64"/>
    </location>
</feature>
<dbReference type="Gene3D" id="3.40.50.150">
    <property type="entry name" value="Vaccinia Virus protein VP39"/>
    <property type="match status" value="1"/>
</dbReference>
<feature type="binding site" evidence="5">
    <location>
        <position position="162"/>
    </location>
    <ligand>
        <name>S-adenosyl-L-methionine</name>
        <dbReference type="ChEBI" id="CHEBI:59789"/>
    </ligand>
</feature>
<comment type="similarity">
    <text evidence="5">Belongs to the protein N5-glutamine methyltransferase family. PrmC subfamily.</text>
</comment>
<dbReference type="Pfam" id="PF05175">
    <property type="entry name" value="MTS"/>
    <property type="match status" value="1"/>
</dbReference>
<evidence type="ECO:0000256" key="4">
    <source>
        <dbReference type="ARBA" id="ARBA00048391"/>
    </source>
</evidence>
<organism evidence="8 9">
    <name type="scientific">Magnetospirillum sulfuroxidans</name>
    <dbReference type="NCBI Taxonomy" id="611300"/>
    <lineage>
        <taxon>Bacteria</taxon>
        <taxon>Pseudomonadati</taxon>
        <taxon>Pseudomonadota</taxon>
        <taxon>Alphaproteobacteria</taxon>
        <taxon>Rhodospirillales</taxon>
        <taxon>Rhodospirillaceae</taxon>
        <taxon>Magnetospirillum</taxon>
    </lineage>
</organism>
<reference evidence="8 9" key="1">
    <citation type="submission" date="2021-04" db="EMBL/GenBank/DDBJ databases">
        <title>Magnetospirillum sulfuroxidans sp. nov., a facultative chemolithoautotrophic sulfur-oxidizing alphaproteobacterium isolated from freshwater sediment and proposals for Paramagetospirillum gen. nov., and Magnetospirillaceae fam. nov.</title>
        <authorList>
            <person name="Koziaeva V."/>
            <person name="Geelhoed J.S."/>
            <person name="Sorokin D.Y."/>
            <person name="Grouzdev D.S."/>
        </authorList>
    </citation>
    <scope>NUCLEOTIDE SEQUENCE [LARGE SCALE GENOMIC DNA]</scope>
    <source>
        <strain evidence="8 9">J10</strain>
    </source>
</reference>
<evidence type="ECO:0000256" key="2">
    <source>
        <dbReference type="ARBA" id="ARBA00022679"/>
    </source>
</evidence>
<dbReference type="NCBIfam" id="TIGR00536">
    <property type="entry name" value="hemK_fam"/>
    <property type="match status" value="1"/>
</dbReference>
<feature type="domain" description="Methyltransferase small" evidence="6">
    <location>
        <begin position="96"/>
        <end position="184"/>
    </location>
</feature>
<feature type="binding site" evidence="5">
    <location>
        <begin position="176"/>
        <end position="179"/>
    </location>
    <ligand>
        <name>substrate</name>
    </ligand>
</feature>
<dbReference type="InterPro" id="IPR029063">
    <property type="entry name" value="SAM-dependent_MTases_sf"/>
</dbReference>
<dbReference type="InterPro" id="IPR019874">
    <property type="entry name" value="RF_methyltr_PrmC"/>
</dbReference>
<dbReference type="InterPro" id="IPR040758">
    <property type="entry name" value="PrmC_N"/>
</dbReference>
<dbReference type="InterPro" id="IPR002052">
    <property type="entry name" value="DNA_methylase_N6_adenine_CS"/>
</dbReference>
<feature type="binding site" evidence="5">
    <location>
        <begin position="110"/>
        <end position="114"/>
    </location>
    <ligand>
        <name>S-adenosyl-L-methionine</name>
        <dbReference type="ChEBI" id="CHEBI:59789"/>
    </ligand>
</feature>
<comment type="caution">
    <text evidence="8">The sequence shown here is derived from an EMBL/GenBank/DDBJ whole genome shotgun (WGS) entry which is preliminary data.</text>
</comment>
<dbReference type="PANTHER" id="PTHR18895">
    <property type="entry name" value="HEMK METHYLTRANSFERASE"/>
    <property type="match status" value="1"/>
</dbReference>
<dbReference type="Proteomes" id="UP000680714">
    <property type="component" value="Unassembled WGS sequence"/>
</dbReference>
<feature type="binding site" evidence="5">
    <location>
        <position position="176"/>
    </location>
    <ligand>
        <name>S-adenosyl-L-methionine</name>
        <dbReference type="ChEBI" id="CHEBI:59789"/>
    </ligand>
</feature>
<comment type="function">
    <text evidence="5">Methylates the class 1 translation termination release factors RF1/PrfA and RF2/PrfB on the glutamine residue of the universally conserved GGQ motif.</text>
</comment>
<dbReference type="InterPro" id="IPR004556">
    <property type="entry name" value="HemK-like"/>
</dbReference>
<proteinExistence type="inferred from homology"/>
<evidence type="ECO:0000259" key="7">
    <source>
        <dbReference type="Pfam" id="PF17827"/>
    </source>
</evidence>
<dbReference type="GO" id="GO:0102559">
    <property type="term" value="F:peptide chain release factor N(5)-glutamine methyltransferase activity"/>
    <property type="evidence" value="ECO:0007669"/>
    <property type="project" value="UniProtKB-EC"/>
</dbReference>
<evidence type="ECO:0000313" key="8">
    <source>
        <dbReference type="EMBL" id="MBR9971891.1"/>
    </source>
</evidence>
<gene>
    <name evidence="5 8" type="primary">prmC</name>
    <name evidence="8" type="ORF">KEC16_09195</name>
</gene>
<protein>
    <recommendedName>
        <fullName evidence="5">Release factor glutamine methyltransferase</fullName>
        <shortName evidence="5">RF MTase</shortName>
        <ecNumber evidence="5">2.1.1.297</ecNumber>
    </recommendedName>
    <alternativeName>
        <fullName evidence="5">N5-glutamine methyltransferase PrmC</fullName>
    </alternativeName>
    <alternativeName>
        <fullName evidence="5">Protein-(glutamine-N5) MTase PrmC</fullName>
    </alternativeName>
    <alternativeName>
        <fullName evidence="5">Protein-glutamine N-methyltransferase PrmC</fullName>
    </alternativeName>
</protein>
<keyword evidence="2 5" id="KW-0808">Transferase</keyword>
<dbReference type="PANTHER" id="PTHR18895:SF74">
    <property type="entry name" value="MTRF1L RELEASE FACTOR GLUTAMINE METHYLTRANSFERASE"/>
    <property type="match status" value="1"/>
</dbReference>
<keyword evidence="9" id="KW-1185">Reference proteome</keyword>
<dbReference type="HAMAP" id="MF_02126">
    <property type="entry name" value="RF_methyltr_PrmC"/>
    <property type="match status" value="1"/>
</dbReference>
<dbReference type="Pfam" id="PF17827">
    <property type="entry name" value="PrmC_N"/>
    <property type="match status" value="1"/>
</dbReference>
<evidence type="ECO:0000313" key="9">
    <source>
        <dbReference type="Proteomes" id="UP000680714"/>
    </source>
</evidence>
<comment type="catalytic activity">
    <reaction evidence="4 5">
        <text>L-glutaminyl-[peptide chain release factor] + S-adenosyl-L-methionine = N(5)-methyl-L-glutaminyl-[peptide chain release factor] + S-adenosyl-L-homocysteine + H(+)</text>
        <dbReference type="Rhea" id="RHEA:42896"/>
        <dbReference type="Rhea" id="RHEA-COMP:10271"/>
        <dbReference type="Rhea" id="RHEA-COMP:10272"/>
        <dbReference type="ChEBI" id="CHEBI:15378"/>
        <dbReference type="ChEBI" id="CHEBI:30011"/>
        <dbReference type="ChEBI" id="CHEBI:57856"/>
        <dbReference type="ChEBI" id="CHEBI:59789"/>
        <dbReference type="ChEBI" id="CHEBI:61891"/>
        <dbReference type="EC" id="2.1.1.297"/>
    </reaction>
</comment>
<dbReference type="SUPFAM" id="SSF53335">
    <property type="entry name" value="S-adenosyl-L-methionine-dependent methyltransferases"/>
    <property type="match status" value="1"/>
</dbReference>
<dbReference type="PROSITE" id="PS00092">
    <property type="entry name" value="N6_MTASE"/>
    <property type="match status" value="1"/>
</dbReference>
<dbReference type="InterPro" id="IPR007848">
    <property type="entry name" value="Small_mtfrase_dom"/>
</dbReference>
<accession>A0ABS5IBT5</accession>
<name>A0ABS5IBT5_9PROT</name>
<dbReference type="CDD" id="cd02440">
    <property type="entry name" value="AdoMet_MTases"/>
    <property type="match status" value="1"/>
</dbReference>
<dbReference type="EMBL" id="JAGTUF010000006">
    <property type="protein sequence ID" value="MBR9971891.1"/>
    <property type="molecule type" value="Genomic_DNA"/>
</dbReference>
<feature type="binding site" evidence="5">
    <location>
        <position position="133"/>
    </location>
    <ligand>
        <name>S-adenosyl-L-methionine</name>
        <dbReference type="ChEBI" id="CHEBI:59789"/>
    </ligand>
</feature>